<dbReference type="PANTHER" id="PTHR25465">
    <property type="entry name" value="B-BOX DOMAIN CONTAINING"/>
    <property type="match status" value="1"/>
</dbReference>
<dbReference type="PRINTS" id="PR01407">
    <property type="entry name" value="BUTYPHLNCDUF"/>
</dbReference>
<feature type="domain" description="B box-type" evidence="10">
    <location>
        <begin position="122"/>
        <end position="162"/>
    </location>
</feature>
<dbReference type="InterPro" id="IPR058030">
    <property type="entry name" value="TRIM8/14/16/25/29/45/65_CC"/>
</dbReference>
<dbReference type="CTD" id="767638"/>
<dbReference type="SUPFAM" id="SSF49899">
    <property type="entry name" value="Concanavalin A-like lectins/glucanases"/>
    <property type="match status" value="1"/>
</dbReference>
<dbReference type="Ensembl" id="ENSOABT00000019315.2">
    <property type="protein sequence ID" value="ENSOABP00000018745.1"/>
    <property type="gene ID" value="ENSOABG00000009118.2"/>
</dbReference>
<dbReference type="PROSITE" id="PS50089">
    <property type="entry name" value="ZF_RING_2"/>
    <property type="match status" value="1"/>
</dbReference>
<dbReference type="InterPro" id="IPR051051">
    <property type="entry name" value="E3_ubiq-ligase_TRIM/RNF"/>
</dbReference>
<feature type="compositionally biased region" description="Pro residues" evidence="8">
    <location>
        <begin position="392"/>
        <end position="402"/>
    </location>
</feature>
<feature type="region of interest" description="Disordered" evidence="8">
    <location>
        <begin position="386"/>
        <end position="440"/>
    </location>
</feature>
<evidence type="ECO:0000256" key="5">
    <source>
        <dbReference type="ARBA" id="ARBA00022859"/>
    </source>
</evidence>
<sequence length="628" mass="70107">MASGWTEEESFACPVCLETLKDPATLPCGHSYCLACIQSHWDKGDSKGEYTCPQCRQVFNPRPSLARSTLLAEAMEKLRTNSLKQHSFTAPSPGPPSMPIYLEVLPDTVQRKGSVYPQLPSVEPKPCHQHGRPLDLFCHDDRESVCEVCCQHGHRGHRVVKPKEERKERQKELVQMQAEVQRRLQETDRKIKELPHFARQHKALVQALEKESTDLFMELAKNVNLTGTQVSELLSTHEASLGSQTEGQLNRLEQQVAQLNWKSEELSRLADMQDDVCFLKNFLLMEPLVQTDATVIGQEETMVASVRSVMKELQESVQDLCKGSLEKIITIVNNPLALTTNGPEAAGPLPAGPVPAGPLPTGPVPAGLLPEGPLPAQVPAQSTVYEMKTDSPPLPPLRPQGPLPSRSGGSAYIQASAPPPPLPAPHRQASVSSVGFMNPEPKTRDELIKFRFEPTMDPNTVYRHVLLSDGNRKATMRAENLNPPDHPDRFQFWRQVLCKEPLGGSPYYWEVEWTGQKVTIAVSYKEIERKSNDDKSRLGHNELSWSLYWSGSGFSFWHNNQEKLLGAPKARRIGIYLDQHAGILAFYSITKNQANLIHRHQQQFSGPLFPGFRFWAGVGATVTICQLD</sequence>
<reference evidence="12" key="2">
    <citation type="submission" date="2025-09" db="UniProtKB">
        <authorList>
            <consortium name="Ensembl"/>
        </authorList>
    </citation>
    <scope>IDENTIFICATION</scope>
</reference>
<dbReference type="GO" id="GO:0005737">
    <property type="term" value="C:cytoplasm"/>
    <property type="evidence" value="ECO:0007669"/>
    <property type="project" value="UniProtKB-ARBA"/>
</dbReference>
<dbReference type="PANTHER" id="PTHR25465:SF14">
    <property type="entry name" value="E3 UBIQUITIN-PROTEIN LIGASE TRIM65"/>
    <property type="match status" value="1"/>
</dbReference>
<reference evidence="12" key="1">
    <citation type="submission" date="2025-08" db="UniProtKB">
        <authorList>
            <consortium name="Ensembl"/>
        </authorList>
    </citation>
    <scope>IDENTIFICATION</scope>
</reference>
<dbReference type="Proteomes" id="UP000472276">
    <property type="component" value="Unassembled WGS sequence"/>
</dbReference>
<dbReference type="SMART" id="SM00589">
    <property type="entry name" value="PRY"/>
    <property type="match status" value="1"/>
</dbReference>
<evidence type="ECO:0000256" key="2">
    <source>
        <dbReference type="ARBA" id="ARBA00022723"/>
    </source>
</evidence>
<dbReference type="RefSeq" id="XP_039454079.1">
    <property type="nucleotide sequence ID" value="XM_039598145.1"/>
</dbReference>
<keyword evidence="2" id="KW-0479">Metal-binding</keyword>
<feature type="domain" description="RING-type" evidence="9">
    <location>
        <begin position="13"/>
        <end position="56"/>
    </location>
</feature>
<dbReference type="InterPro" id="IPR000315">
    <property type="entry name" value="Znf_B-box"/>
</dbReference>
<dbReference type="InterPro" id="IPR001870">
    <property type="entry name" value="B30.2/SPRY"/>
</dbReference>
<dbReference type="SMART" id="SM00336">
    <property type="entry name" value="BBOX"/>
    <property type="match status" value="1"/>
</dbReference>
<dbReference type="SUPFAM" id="SSF57850">
    <property type="entry name" value="RING/U-box"/>
    <property type="match status" value="1"/>
</dbReference>
<dbReference type="Pfam" id="PF25600">
    <property type="entry name" value="TRIM_CC"/>
    <property type="match status" value="1"/>
</dbReference>
<dbReference type="GO" id="GO:0045087">
    <property type="term" value="P:innate immune response"/>
    <property type="evidence" value="ECO:0007669"/>
    <property type="project" value="UniProtKB-KW"/>
</dbReference>
<dbReference type="SMART" id="SM00449">
    <property type="entry name" value="SPRY"/>
    <property type="match status" value="1"/>
</dbReference>
<dbReference type="GO" id="GO:0008270">
    <property type="term" value="F:zinc ion binding"/>
    <property type="evidence" value="ECO:0007669"/>
    <property type="project" value="UniProtKB-KW"/>
</dbReference>
<evidence type="ECO:0000259" key="9">
    <source>
        <dbReference type="PROSITE" id="PS50089"/>
    </source>
</evidence>
<evidence type="ECO:0000313" key="12">
    <source>
        <dbReference type="Ensembl" id="ENSOABP00000018745.1"/>
    </source>
</evidence>
<evidence type="ECO:0000256" key="7">
    <source>
        <dbReference type="SAM" id="Coils"/>
    </source>
</evidence>
<evidence type="ECO:0000256" key="8">
    <source>
        <dbReference type="SAM" id="MobiDB-lite"/>
    </source>
</evidence>
<dbReference type="KEGG" id="oau:116323689"/>
<dbReference type="Pfam" id="PF00643">
    <property type="entry name" value="zf-B_box"/>
    <property type="match status" value="1"/>
</dbReference>
<name>A0A668SVT1_OREAU</name>
<keyword evidence="5" id="KW-0391">Immunity</keyword>
<evidence type="ECO:0000259" key="11">
    <source>
        <dbReference type="PROSITE" id="PS50188"/>
    </source>
</evidence>
<proteinExistence type="predicted"/>
<dbReference type="InterPro" id="IPR013083">
    <property type="entry name" value="Znf_RING/FYVE/PHD"/>
</dbReference>
<evidence type="ECO:0000256" key="6">
    <source>
        <dbReference type="PROSITE-ProRule" id="PRU00024"/>
    </source>
</evidence>
<keyword evidence="3 6" id="KW-0863">Zinc-finger</keyword>
<gene>
    <name evidence="12" type="primary">ftr86</name>
</gene>
<dbReference type="InterPro" id="IPR013320">
    <property type="entry name" value="ConA-like_dom_sf"/>
</dbReference>
<evidence type="ECO:0000256" key="4">
    <source>
        <dbReference type="ARBA" id="ARBA00022833"/>
    </source>
</evidence>
<dbReference type="AlphaFoldDB" id="A0A668SVT1"/>
<dbReference type="CDD" id="cd19769">
    <property type="entry name" value="Bbox2_TRIM16-like"/>
    <property type="match status" value="1"/>
</dbReference>
<dbReference type="Gene3D" id="2.60.120.920">
    <property type="match status" value="1"/>
</dbReference>
<dbReference type="PROSITE" id="PS50119">
    <property type="entry name" value="ZF_BBOX"/>
    <property type="match status" value="1"/>
</dbReference>
<keyword evidence="13" id="KW-1185">Reference proteome</keyword>
<dbReference type="OMA" id="QHGHKGH"/>
<keyword evidence="7" id="KW-0175">Coiled coil</keyword>
<accession>A0A668SVT1</accession>
<dbReference type="Pfam" id="PF15227">
    <property type="entry name" value="zf-C3HC4_4"/>
    <property type="match status" value="1"/>
</dbReference>
<evidence type="ECO:0000256" key="1">
    <source>
        <dbReference type="ARBA" id="ARBA00022588"/>
    </source>
</evidence>
<dbReference type="GeneID" id="116323689"/>
<keyword evidence="4" id="KW-0862">Zinc</keyword>
<dbReference type="InterPro" id="IPR043136">
    <property type="entry name" value="B30.2/SPRY_sf"/>
</dbReference>
<dbReference type="CDD" id="cd16040">
    <property type="entry name" value="SPRY_PRY_SNTX"/>
    <property type="match status" value="1"/>
</dbReference>
<dbReference type="SMART" id="SM00184">
    <property type="entry name" value="RING"/>
    <property type="match status" value="1"/>
</dbReference>
<protein>
    <submittedName>
        <fullName evidence="12">Uncharacterized protein</fullName>
    </submittedName>
</protein>
<keyword evidence="1" id="KW-0399">Innate immunity</keyword>
<dbReference type="InterPro" id="IPR001841">
    <property type="entry name" value="Znf_RING"/>
</dbReference>
<dbReference type="InterPro" id="IPR017907">
    <property type="entry name" value="Znf_RING_CS"/>
</dbReference>
<feature type="domain" description="B30.2/SPRY" evidence="11">
    <location>
        <begin position="434"/>
        <end position="628"/>
    </location>
</feature>
<dbReference type="InterPro" id="IPR003879">
    <property type="entry name" value="Butyrophylin_SPRY"/>
</dbReference>
<organism evidence="12 13">
    <name type="scientific">Oreochromis aureus</name>
    <name type="common">Israeli tilapia</name>
    <name type="synonym">Chromis aureus</name>
    <dbReference type="NCBI Taxonomy" id="47969"/>
    <lineage>
        <taxon>Eukaryota</taxon>
        <taxon>Metazoa</taxon>
        <taxon>Chordata</taxon>
        <taxon>Craniata</taxon>
        <taxon>Vertebrata</taxon>
        <taxon>Euteleostomi</taxon>
        <taxon>Actinopterygii</taxon>
        <taxon>Neopterygii</taxon>
        <taxon>Teleostei</taxon>
        <taxon>Neoteleostei</taxon>
        <taxon>Acanthomorphata</taxon>
        <taxon>Ovalentaria</taxon>
        <taxon>Cichlomorphae</taxon>
        <taxon>Cichliformes</taxon>
        <taxon>Cichlidae</taxon>
        <taxon>African cichlids</taxon>
        <taxon>Pseudocrenilabrinae</taxon>
        <taxon>Oreochromini</taxon>
        <taxon>Oreochromis</taxon>
    </lineage>
</organism>
<dbReference type="PROSITE" id="PS00518">
    <property type="entry name" value="ZF_RING_1"/>
    <property type="match status" value="1"/>
</dbReference>
<dbReference type="SUPFAM" id="SSF57845">
    <property type="entry name" value="B-box zinc-binding domain"/>
    <property type="match status" value="1"/>
</dbReference>
<dbReference type="PROSITE" id="PS50188">
    <property type="entry name" value="B302_SPRY"/>
    <property type="match status" value="1"/>
</dbReference>
<dbReference type="InterPro" id="IPR006574">
    <property type="entry name" value="PRY"/>
</dbReference>
<evidence type="ECO:0000256" key="3">
    <source>
        <dbReference type="ARBA" id="ARBA00022771"/>
    </source>
</evidence>
<dbReference type="InterPro" id="IPR003877">
    <property type="entry name" value="SPRY_dom"/>
</dbReference>
<dbReference type="Pfam" id="PF00622">
    <property type="entry name" value="SPRY"/>
    <property type="match status" value="1"/>
</dbReference>
<dbReference type="Gene3D" id="3.30.40.10">
    <property type="entry name" value="Zinc/RING finger domain, C3HC4 (zinc finger)"/>
    <property type="match status" value="1"/>
</dbReference>
<feature type="coiled-coil region" evidence="7">
    <location>
        <begin position="242"/>
        <end position="269"/>
    </location>
</feature>
<evidence type="ECO:0000313" key="13">
    <source>
        <dbReference type="Proteomes" id="UP000472276"/>
    </source>
</evidence>
<dbReference type="Gene3D" id="3.30.160.60">
    <property type="entry name" value="Classic Zinc Finger"/>
    <property type="match status" value="1"/>
</dbReference>
<evidence type="ECO:0000259" key="10">
    <source>
        <dbReference type="PROSITE" id="PS50119"/>
    </source>
</evidence>
<dbReference type="Pfam" id="PF13765">
    <property type="entry name" value="PRY"/>
    <property type="match status" value="1"/>
</dbReference>